<sequence>MPRATPATSLQSEDIQNCCTSEKYSRRCPVCDCWYYGLGSVRWYWWGCKAYGSKGFEVWGWVRRNWQYGLLESHSGAYGKCRYGKIWLWSKR</sequence>
<proteinExistence type="predicted"/>
<dbReference type="Proteomes" id="UP001209878">
    <property type="component" value="Unassembled WGS sequence"/>
</dbReference>
<comment type="caution">
    <text evidence="1">The sequence shown here is derived from an EMBL/GenBank/DDBJ whole genome shotgun (WGS) entry which is preliminary data.</text>
</comment>
<organism evidence="1 2">
    <name type="scientific">Ridgeia piscesae</name>
    <name type="common">Tubeworm</name>
    <dbReference type="NCBI Taxonomy" id="27915"/>
    <lineage>
        <taxon>Eukaryota</taxon>
        <taxon>Metazoa</taxon>
        <taxon>Spiralia</taxon>
        <taxon>Lophotrochozoa</taxon>
        <taxon>Annelida</taxon>
        <taxon>Polychaeta</taxon>
        <taxon>Sedentaria</taxon>
        <taxon>Canalipalpata</taxon>
        <taxon>Sabellida</taxon>
        <taxon>Siboglinidae</taxon>
        <taxon>Ridgeia</taxon>
    </lineage>
</organism>
<reference evidence="1" key="1">
    <citation type="journal article" date="2023" name="Mol. Biol. Evol.">
        <title>Third-Generation Sequencing Reveals the Adaptive Role of the Epigenome in Three Deep-Sea Polychaetes.</title>
        <authorList>
            <person name="Perez M."/>
            <person name="Aroh O."/>
            <person name="Sun Y."/>
            <person name="Lan Y."/>
            <person name="Juniper S.K."/>
            <person name="Young C.R."/>
            <person name="Angers B."/>
            <person name="Qian P.Y."/>
        </authorList>
    </citation>
    <scope>NUCLEOTIDE SEQUENCE</scope>
    <source>
        <strain evidence="1">R07B-5</strain>
    </source>
</reference>
<keyword evidence="2" id="KW-1185">Reference proteome</keyword>
<dbReference type="EMBL" id="JAODUO010002236">
    <property type="protein sequence ID" value="KAK2153962.1"/>
    <property type="molecule type" value="Genomic_DNA"/>
</dbReference>
<accession>A0AAD9JJQ9</accession>
<dbReference type="AlphaFoldDB" id="A0AAD9JJQ9"/>
<gene>
    <name evidence="1" type="ORF">NP493_2236g00006</name>
</gene>
<evidence type="ECO:0000313" key="1">
    <source>
        <dbReference type="EMBL" id="KAK2153962.1"/>
    </source>
</evidence>
<evidence type="ECO:0000313" key="2">
    <source>
        <dbReference type="Proteomes" id="UP001209878"/>
    </source>
</evidence>
<name>A0AAD9JJQ9_RIDPI</name>
<protein>
    <submittedName>
        <fullName evidence="1">Uncharacterized protein</fullName>
    </submittedName>
</protein>